<accession>A0A222EQ00</accession>
<keyword evidence="2" id="KW-1185">Reference proteome</keyword>
<dbReference type="OrthoDB" id="104506at2"/>
<gene>
    <name evidence="1" type="ORF">SCORR_v1c05820</name>
</gene>
<name>A0A222EQ00_9MOLU</name>
<dbReference type="KEGG" id="scou:SCORR_v1c05820"/>
<dbReference type="Proteomes" id="UP000203229">
    <property type="component" value="Chromosome"/>
</dbReference>
<reference evidence="1 2" key="1">
    <citation type="submission" date="2017-07" db="EMBL/GenBank/DDBJ databases">
        <title>Complete genome sequence of Spiroplasma corruscae EC-1 (DSM 19793).</title>
        <authorList>
            <person name="Tsai Y.-M."/>
            <person name="Lo W.-S."/>
            <person name="Kuo C.-H."/>
        </authorList>
    </citation>
    <scope>NUCLEOTIDE SEQUENCE [LARGE SCALE GENOMIC DNA]</scope>
    <source>
        <strain evidence="1 2">EC-1</strain>
    </source>
</reference>
<dbReference type="EMBL" id="CP022535">
    <property type="protein sequence ID" value="ASP28354.1"/>
    <property type="molecule type" value="Genomic_DNA"/>
</dbReference>
<sequence length="67" mass="7683">MKGISLDIMKQIKLSVIRDLSNKLNDINTNAQKLGWSKRHIYRKLNGLRTIGPKAFIHKINGKTPKK</sequence>
<organism evidence="1 2">
    <name type="scientific">Spiroplasma corruscae</name>
    <dbReference type="NCBI Taxonomy" id="216934"/>
    <lineage>
        <taxon>Bacteria</taxon>
        <taxon>Bacillati</taxon>
        <taxon>Mycoplasmatota</taxon>
        <taxon>Mollicutes</taxon>
        <taxon>Entomoplasmatales</taxon>
        <taxon>Spiroplasmataceae</taxon>
        <taxon>Spiroplasma</taxon>
    </lineage>
</organism>
<evidence type="ECO:0000313" key="2">
    <source>
        <dbReference type="Proteomes" id="UP000203229"/>
    </source>
</evidence>
<evidence type="ECO:0000313" key="1">
    <source>
        <dbReference type="EMBL" id="ASP28354.1"/>
    </source>
</evidence>
<protein>
    <submittedName>
        <fullName evidence="1">Uncharacterized protein</fullName>
    </submittedName>
</protein>
<dbReference type="AlphaFoldDB" id="A0A222EQ00"/>
<proteinExistence type="predicted"/>
<dbReference type="RefSeq" id="WP_094049004.1">
    <property type="nucleotide sequence ID" value="NZ_CP022535.1"/>
</dbReference>